<evidence type="ECO:0000256" key="9">
    <source>
        <dbReference type="PROSITE-ProRule" id="PRU00205"/>
    </source>
</evidence>
<feature type="transmembrane region" description="Helical" evidence="11">
    <location>
        <begin position="259"/>
        <end position="282"/>
    </location>
</feature>
<feature type="transmembrane region" description="Helical" evidence="11">
    <location>
        <begin position="28"/>
        <end position="55"/>
    </location>
</feature>
<reference evidence="13" key="2">
    <citation type="journal article" date="2018" name="Biosci. Biotechnol. Biochem.">
        <title>Polysaccharide hydrolase of the hadal zone amphipods Hirondellea gigas.</title>
        <authorList>
            <person name="Kobayashi H."/>
            <person name="Nagahama T."/>
            <person name="Arai W."/>
            <person name="Sasagawa Y."/>
            <person name="Umeda M."/>
            <person name="Hayashi T."/>
            <person name="Nikaido I."/>
            <person name="Watanabe H."/>
            <person name="Oguri K."/>
            <person name="Kitazato H."/>
            <person name="Fujioka K."/>
            <person name="Kido Y."/>
            <person name="Takami H."/>
        </authorList>
    </citation>
    <scope>NUCLEOTIDE SEQUENCE</scope>
    <source>
        <tissue evidence="13">Whole body</tissue>
    </source>
</reference>
<evidence type="ECO:0000259" key="12">
    <source>
        <dbReference type="PROSITE" id="PS50922"/>
    </source>
</evidence>
<reference evidence="14" key="1">
    <citation type="submission" date="2017-11" db="EMBL/GenBank/DDBJ databases">
        <title>The sensing device of the deep-sea amphipod.</title>
        <authorList>
            <person name="Kobayashi H."/>
            <person name="Nagahama T."/>
            <person name="Arai W."/>
            <person name="Sasagawa Y."/>
            <person name="Umeda M."/>
            <person name="Hayashi T."/>
            <person name="Nikaido I."/>
            <person name="Watanabe H."/>
            <person name="Oguri K."/>
            <person name="Kitazato H."/>
            <person name="Fujioka K."/>
            <person name="Kido Y."/>
            <person name="Takami H."/>
        </authorList>
    </citation>
    <scope>NUCLEOTIDE SEQUENCE</scope>
    <source>
        <tissue evidence="14">Whole body</tissue>
    </source>
</reference>
<dbReference type="GO" id="GO:0045048">
    <property type="term" value="P:protein insertion into ER membrane"/>
    <property type="evidence" value="ECO:0007669"/>
    <property type="project" value="TreeGrafter"/>
</dbReference>
<dbReference type="PROSITE" id="PS50922">
    <property type="entry name" value="TLC"/>
    <property type="match status" value="1"/>
</dbReference>
<feature type="transmembrane region" description="Helical" evidence="11">
    <location>
        <begin position="125"/>
        <end position="144"/>
    </location>
</feature>
<evidence type="ECO:0000256" key="5">
    <source>
        <dbReference type="ARBA" id="ARBA00022927"/>
    </source>
</evidence>
<dbReference type="PANTHER" id="PTHR12371:SF11">
    <property type="entry name" value="TRANSLOCATING CHAIN-ASSOCIATED MEMBRANE PROTEIN"/>
    <property type="match status" value="1"/>
</dbReference>
<comment type="subcellular location">
    <subcellularLocation>
        <location evidence="1">Membrane</location>
        <topology evidence="1">Multi-pass membrane protein</topology>
    </subcellularLocation>
</comment>
<keyword evidence="5 8" id="KW-0653">Protein transport</keyword>
<comment type="similarity">
    <text evidence="2 8">Belongs to the TRAM family.</text>
</comment>
<evidence type="ECO:0000256" key="10">
    <source>
        <dbReference type="SAM" id="MobiDB-lite"/>
    </source>
</evidence>
<dbReference type="InterPro" id="IPR006634">
    <property type="entry name" value="TLC-dom"/>
</dbReference>
<feature type="transmembrane region" description="Helical" evidence="11">
    <location>
        <begin position="86"/>
        <end position="105"/>
    </location>
</feature>
<evidence type="ECO:0000256" key="1">
    <source>
        <dbReference type="ARBA" id="ARBA00004141"/>
    </source>
</evidence>
<keyword evidence="8" id="KW-0811">Translocation</keyword>
<dbReference type="AlphaFoldDB" id="A0A2P2HXK6"/>
<feature type="transmembrane region" description="Helical" evidence="11">
    <location>
        <begin position="302"/>
        <end position="323"/>
    </location>
</feature>
<feature type="region of interest" description="Disordered" evidence="10">
    <location>
        <begin position="336"/>
        <end position="376"/>
    </location>
</feature>
<accession>A0A2P2HXK6</accession>
<evidence type="ECO:0000256" key="2">
    <source>
        <dbReference type="ARBA" id="ARBA00005999"/>
    </source>
</evidence>
<dbReference type="EMBL" id="IACT01000333">
    <property type="protein sequence ID" value="LAC19754.1"/>
    <property type="molecule type" value="mRNA"/>
</dbReference>
<feature type="compositionally biased region" description="Basic residues" evidence="10">
    <location>
        <begin position="341"/>
        <end position="355"/>
    </location>
</feature>
<evidence type="ECO:0000313" key="13">
    <source>
        <dbReference type="EMBL" id="LAB66482.1"/>
    </source>
</evidence>
<organism evidence="13">
    <name type="scientific">Hirondellea gigas</name>
    <dbReference type="NCBI Taxonomy" id="1518452"/>
    <lineage>
        <taxon>Eukaryota</taxon>
        <taxon>Metazoa</taxon>
        <taxon>Ecdysozoa</taxon>
        <taxon>Arthropoda</taxon>
        <taxon>Crustacea</taxon>
        <taxon>Multicrustacea</taxon>
        <taxon>Malacostraca</taxon>
        <taxon>Eumalacostraca</taxon>
        <taxon>Peracarida</taxon>
        <taxon>Amphipoda</taxon>
        <taxon>Amphilochidea</taxon>
        <taxon>Lysianassida</taxon>
        <taxon>Lysianassidira</taxon>
        <taxon>Lysianassoidea</taxon>
        <taxon>Lysianassidae</taxon>
        <taxon>Hirondellea</taxon>
    </lineage>
</organism>
<dbReference type="GO" id="GO:0006616">
    <property type="term" value="P:SRP-dependent cotranslational protein targeting to membrane, translocation"/>
    <property type="evidence" value="ECO:0007669"/>
    <property type="project" value="InterPro"/>
</dbReference>
<keyword evidence="7 9" id="KW-0472">Membrane</keyword>
<evidence type="ECO:0000256" key="11">
    <source>
        <dbReference type="SAM" id="Phobius"/>
    </source>
</evidence>
<feature type="domain" description="TLC" evidence="12">
    <location>
        <begin position="120"/>
        <end position="333"/>
    </location>
</feature>
<dbReference type="Pfam" id="PF03798">
    <property type="entry name" value="TRAM_LAG1_CLN8"/>
    <property type="match status" value="1"/>
</dbReference>
<dbReference type="EMBL" id="IACF01000726">
    <property type="protein sequence ID" value="LAB66482.1"/>
    <property type="molecule type" value="mRNA"/>
</dbReference>
<evidence type="ECO:0000256" key="8">
    <source>
        <dbReference type="PIRNR" id="PIRNR005449"/>
    </source>
</evidence>
<dbReference type="InterPro" id="IPR016447">
    <property type="entry name" value="Translocation_assoc_membrane"/>
</dbReference>
<evidence type="ECO:0000313" key="14">
    <source>
        <dbReference type="EMBL" id="LAC19754.1"/>
    </source>
</evidence>
<evidence type="ECO:0000256" key="4">
    <source>
        <dbReference type="ARBA" id="ARBA00022692"/>
    </source>
</evidence>
<protein>
    <recommendedName>
        <fullName evidence="8">Translocating chain-associated membrane protein</fullName>
    </recommendedName>
</protein>
<dbReference type="SMART" id="SM00724">
    <property type="entry name" value="TLC"/>
    <property type="match status" value="1"/>
</dbReference>
<dbReference type="PIRSF" id="PIRSF005449">
    <property type="entry name" value="Translocation_assoc_membrane"/>
    <property type="match status" value="1"/>
</dbReference>
<keyword evidence="6 11" id="KW-1133">Transmembrane helix</keyword>
<sequence>MPPIKPVKKVKNPPIVSHEFVIQNHGDIVSCIAMVIVLGLMFQVSSPLATIFIVMQHAVNQSSIEFEPDQEYYTQYTNGVLDLAGIFFYTVIVIVVHAIVQDYVLDRLNRKLHLSKTKHSKFNEAGQLLLFTSFAAAWGLQIMLRDESMTGITSLWSNYPEDHARLTFRMKFYFIIQLAYWIHNFPELYFQKTKREEILGRIWYATFHLAFVGAAYYLNLTHLALVLLVLHYITEATLHGSKMLFYAEMTKHSAKGFKAYNTMFVAFRLISLILAIITIQFGLGSSTNPGLDVETGNYNTPLVRMVSLVSVCAIQAFMLWNFLTYHLRMRREVRNEQQAAQKKKQQQTKATKKSKRGSDEEVSLLPEVDQNTRRRR</sequence>
<evidence type="ECO:0000256" key="7">
    <source>
        <dbReference type="ARBA" id="ARBA00023136"/>
    </source>
</evidence>
<keyword evidence="4 9" id="KW-0812">Transmembrane</keyword>
<dbReference type="PANTHER" id="PTHR12371">
    <property type="entry name" value="TRANSLOCATION ASSOCIATED MEMBRANE PROTEIN"/>
    <property type="match status" value="1"/>
</dbReference>
<evidence type="ECO:0000256" key="3">
    <source>
        <dbReference type="ARBA" id="ARBA00022448"/>
    </source>
</evidence>
<dbReference type="GO" id="GO:0005789">
    <property type="term" value="C:endoplasmic reticulum membrane"/>
    <property type="evidence" value="ECO:0007669"/>
    <property type="project" value="TreeGrafter"/>
</dbReference>
<keyword evidence="3 8" id="KW-0813">Transport</keyword>
<name>A0A2P2HXK6_9CRUS</name>
<evidence type="ECO:0000256" key="6">
    <source>
        <dbReference type="ARBA" id="ARBA00022989"/>
    </source>
</evidence>
<proteinExistence type="evidence at transcript level"/>